<name>A0A448XFH2_9PLAT</name>
<comment type="caution">
    <text evidence="1">The sequence shown here is derived from an EMBL/GenBank/DDBJ whole genome shotgun (WGS) entry which is preliminary data.</text>
</comment>
<sequence>SLYSLIGQHRKRLIPPEHNDVRPSSPFQLQPGCLPVPNARVSCLVDPHSDWLQSPPSQFKGELAQPEEVGWLRFARIGLVVRATLFKVVCHSSCHDSQHQTVDLVHSQTFRQRRSRHHQRVLPFCAQTYKFVKEAGEVKPAKRLRMYQVHAVDWLYWNIQADAVSEVNCFDSGEKVQSFRPPHDEHHQSKNGIIITTKFKLTSPNYFEQSLRNSRASLLDVEVQIRYASSRLKEVVVRLRCPFKRKMCHVKMHSLFLLPFYRQPRLKGDCDGDGDVDGNGNGNVDGGALRLSMHDEVAVRLRNGQSLANLAASWLQLTNRARQTRFVPPAEVLAKIRPTDPDLSGASALWFVSTEHLLAYLPCSTLVATSLSGELFCRLLVLFQTRLLGPPRGFSCRLDGGSSRRNHFDKPRKAKTWLARLEPIRRIPECSSPSTWSSKQTRTTVHVTGATVD</sequence>
<protein>
    <submittedName>
        <fullName evidence="1">Uncharacterized protein</fullName>
    </submittedName>
</protein>
<keyword evidence="2" id="KW-1185">Reference proteome</keyword>
<reference evidence="1" key="1">
    <citation type="submission" date="2018-11" db="EMBL/GenBank/DDBJ databases">
        <authorList>
            <consortium name="Pathogen Informatics"/>
        </authorList>
    </citation>
    <scope>NUCLEOTIDE SEQUENCE</scope>
</reference>
<dbReference type="EMBL" id="CAAALY010249450">
    <property type="protein sequence ID" value="VEL35275.1"/>
    <property type="molecule type" value="Genomic_DNA"/>
</dbReference>
<proteinExistence type="predicted"/>
<evidence type="ECO:0000313" key="2">
    <source>
        <dbReference type="Proteomes" id="UP000784294"/>
    </source>
</evidence>
<accession>A0A448XFH2</accession>
<feature type="non-terminal residue" evidence="1">
    <location>
        <position position="453"/>
    </location>
</feature>
<gene>
    <name evidence="1" type="ORF">PXEA_LOCUS28715</name>
</gene>
<evidence type="ECO:0000313" key="1">
    <source>
        <dbReference type="EMBL" id="VEL35275.1"/>
    </source>
</evidence>
<dbReference type="AlphaFoldDB" id="A0A448XFH2"/>
<organism evidence="1 2">
    <name type="scientific">Protopolystoma xenopodis</name>
    <dbReference type="NCBI Taxonomy" id="117903"/>
    <lineage>
        <taxon>Eukaryota</taxon>
        <taxon>Metazoa</taxon>
        <taxon>Spiralia</taxon>
        <taxon>Lophotrochozoa</taxon>
        <taxon>Platyhelminthes</taxon>
        <taxon>Monogenea</taxon>
        <taxon>Polyopisthocotylea</taxon>
        <taxon>Polystomatidea</taxon>
        <taxon>Polystomatidae</taxon>
        <taxon>Protopolystoma</taxon>
    </lineage>
</organism>
<dbReference type="Proteomes" id="UP000784294">
    <property type="component" value="Unassembled WGS sequence"/>
</dbReference>